<dbReference type="PANTHER" id="PTHR44196">
    <property type="entry name" value="DEHYDROGENASE/REDUCTASE SDR FAMILY MEMBER 7B"/>
    <property type="match status" value="1"/>
</dbReference>
<comment type="caution">
    <text evidence="4">The sequence shown here is derived from an EMBL/GenBank/DDBJ whole genome shotgun (WGS) entry which is preliminary data.</text>
</comment>
<evidence type="ECO:0000313" key="5">
    <source>
        <dbReference type="Proteomes" id="UP000077881"/>
    </source>
</evidence>
<evidence type="ECO:0000313" key="4">
    <source>
        <dbReference type="EMBL" id="OAK75291.1"/>
    </source>
</evidence>
<dbReference type="Gene3D" id="3.40.50.720">
    <property type="entry name" value="NAD(P)-binding Rossmann-like Domain"/>
    <property type="match status" value="1"/>
</dbReference>
<dbReference type="PANTHER" id="PTHR44196:SF1">
    <property type="entry name" value="DEHYDROGENASE_REDUCTASE SDR FAMILY MEMBER 7B"/>
    <property type="match status" value="1"/>
</dbReference>
<dbReference type="InterPro" id="IPR002347">
    <property type="entry name" value="SDR_fam"/>
</dbReference>
<dbReference type="RefSeq" id="WP_064467629.1">
    <property type="nucleotide sequence ID" value="NZ_LDJR01000014.1"/>
</dbReference>
<sequence>MEKSLTKKNNRIQGKTIVITGASGGLGRELAKQCAQNGANLFLLARREGELIKLAYELQETYKVDCTAIKVDVTATNEIQNVFQYIREQIGKIDVLVNNAGYGIFAEAESLDLEEVEKMFAVNVLGLITCTKEAIPLLRSSKHAHIINIASQAGKLATPKSSAYAATKHAVLGYTDSLRMELAPASILVTAVNPGPIRTNFFEHTDPEGNYLEQLGKVVLEPHYVAEQIVKAMLTSKREINLPWWMNFAAILHTLMPRVVEKVGKKAFYKK</sequence>
<name>A0A178A5B0_9BACI</name>
<dbReference type="Pfam" id="PF00106">
    <property type="entry name" value="adh_short"/>
    <property type="match status" value="1"/>
</dbReference>
<dbReference type="PATRIC" id="fig|217031.6.peg.611"/>
<evidence type="ECO:0000256" key="3">
    <source>
        <dbReference type="RuleBase" id="RU000363"/>
    </source>
</evidence>
<dbReference type="GO" id="GO:0016020">
    <property type="term" value="C:membrane"/>
    <property type="evidence" value="ECO:0007669"/>
    <property type="project" value="TreeGrafter"/>
</dbReference>
<accession>A0A178A5B0</accession>
<dbReference type="PRINTS" id="PR00081">
    <property type="entry name" value="GDHRDH"/>
</dbReference>
<dbReference type="STRING" id="217031.ABB05_02810"/>
<dbReference type="InterPro" id="IPR020904">
    <property type="entry name" value="Sc_DH/Rdtase_CS"/>
</dbReference>
<evidence type="ECO:0000256" key="2">
    <source>
        <dbReference type="ARBA" id="ARBA00023002"/>
    </source>
</evidence>
<dbReference type="EMBL" id="LDJR01000014">
    <property type="protein sequence ID" value="OAK75291.1"/>
    <property type="molecule type" value="Genomic_DNA"/>
</dbReference>
<dbReference type="InterPro" id="IPR036291">
    <property type="entry name" value="NAD(P)-bd_dom_sf"/>
</dbReference>
<dbReference type="OrthoDB" id="9793345at2"/>
<keyword evidence="2" id="KW-0560">Oxidoreductase</keyword>
<evidence type="ECO:0000256" key="1">
    <source>
        <dbReference type="ARBA" id="ARBA00006484"/>
    </source>
</evidence>
<dbReference type="PROSITE" id="PS00061">
    <property type="entry name" value="ADH_SHORT"/>
    <property type="match status" value="1"/>
</dbReference>
<dbReference type="GO" id="GO:0016616">
    <property type="term" value="F:oxidoreductase activity, acting on the CH-OH group of donors, NAD or NADP as acceptor"/>
    <property type="evidence" value="ECO:0007669"/>
    <property type="project" value="UniProtKB-ARBA"/>
</dbReference>
<comment type="similarity">
    <text evidence="1 3">Belongs to the short-chain dehydrogenases/reductases (SDR) family.</text>
</comment>
<dbReference type="PRINTS" id="PR00080">
    <property type="entry name" value="SDRFAMILY"/>
</dbReference>
<dbReference type="SUPFAM" id="SSF51735">
    <property type="entry name" value="NAD(P)-binding Rossmann-fold domains"/>
    <property type="match status" value="1"/>
</dbReference>
<keyword evidence="5" id="KW-1185">Reference proteome</keyword>
<reference evidence="4 5" key="1">
    <citation type="submission" date="2015-05" db="EMBL/GenBank/DDBJ databases">
        <title>Comparison of genome.</title>
        <authorList>
            <person name="Zheng Z."/>
            <person name="Sun M."/>
        </authorList>
    </citation>
    <scope>NUCLEOTIDE SEQUENCE [LARGE SCALE GENOMIC DNA]</scope>
    <source>
        <strain evidence="4 5">G25-74</strain>
    </source>
</reference>
<gene>
    <name evidence="4" type="ORF">ABB05_02810</name>
</gene>
<dbReference type="Proteomes" id="UP000077881">
    <property type="component" value="Unassembled WGS sequence"/>
</dbReference>
<dbReference type="AlphaFoldDB" id="A0A178A5B0"/>
<protein>
    <submittedName>
        <fullName evidence="4">Oxidoreductase</fullName>
    </submittedName>
</protein>
<dbReference type="PIRSF" id="PIRSF000126">
    <property type="entry name" value="11-beta-HSD1"/>
    <property type="match status" value="1"/>
</dbReference>
<proteinExistence type="inferred from homology"/>
<dbReference type="FunFam" id="3.40.50.720:FF:000047">
    <property type="entry name" value="NADP-dependent L-serine/L-allo-threonine dehydrogenase"/>
    <property type="match status" value="1"/>
</dbReference>
<organism evidence="4 5">
    <name type="scientific">Lederbergia galactosidilytica</name>
    <dbReference type="NCBI Taxonomy" id="217031"/>
    <lineage>
        <taxon>Bacteria</taxon>
        <taxon>Bacillati</taxon>
        <taxon>Bacillota</taxon>
        <taxon>Bacilli</taxon>
        <taxon>Bacillales</taxon>
        <taxon>Bacillaceae</taxon>
        <taxon>Lederbergia</taxon>
    </lineage>
</organism>